<dbReference type="Pfam" id="PF02518">
    <property type="entry name" value="HATPase_c"/>
    <property type="match status" value="1"/>
</dbReference>
<evidence type="ECO:0000313" key="6">
    <source>
        <dbReference type="EMBL" id="TBN55444.1"/>
    </source>
</evidence>
<keyword evidence="1" id="KW-0808">Transferase</keyword>
<feature type="transmembrane region" description="Helical" evidence="4">
    <location>
        <begin position="156"/>
        <end position="176"/>
    </location>
</feature>
<dbReference type="InterPro" id="IPR050482">
    <property type="entry name" value="Sensor_HK_TwoCompSys"/>
</dbReference>
<dbReference type="GO" id="GO:0000160">
    <property type="term" value="P:phosphorelay signal transduction system"/>
    <property type="evidence" value="ECO:0007669"/>
    <property type="project" value="UniProtKB-KW"/>
</dbReference>
<evidence type="ECO:0000256" key="4">
    <source>
        <dbReference type="SAM" id="Phobius"/>
    </source>
</evidence>
<feature type="transmembrane region" description="Helical" evidence="4">
    <location>
        <begin position="73"/>
        <end position="92"/>
    </location>
</feature>
<proteinExistence type="predicted"/>
<sequence length="388" mass="40300">MSQVFPTSLAVPSTNSAFARGSFWFGIVCLSAAFLVIMQIVPSLPGLGAYAAFPALLLMVVGAVVLVRMRRRLPVLIGAVAVVELLSMAWYTHTVMSYQEQDAPSDNLLLTLPVIALTMFGVTASRVVRGLVACIVAYLVAQGIVIVAALGFGHPVALDVGATSIFIVIVLTLGLLSRGRRMARSIEPQILRADEVDSAALTRELAESRASALVHDTILNELAVVATREVGPVPPRALERISASIAEMREDAPVAGVDGRAVDGALAAAIEHARSSGLVVTLAGQFGTEVLLSDETATALGLAVRQCLGNVAAHAGTGAAEVAVIAADATLTVMVIDSGVGFVESAVGRDRLGLRNSVRRRIEGVGGTVQLWTTPGVGTSVSITVPLR</sequence>
<feature type="transmembrane region" description="Helical" evidence="4">
    <location>
        <begin position="131"/>
        <end position="150"/>
    </location>
</feature>
<dbReference type="GO" id="GO:0016301">
    <property type="term" value="F:kinase activity"/>
    <property type="evidence" value="ECO:0007669"/>
    <property type="project" value="UniProtKB-KW"/>
</dbReference>
<keyword evidence="4" id="KW-0472">Membrane</keyword>
<reference evidence="7" key="1">
    <citation type="submission" date="2019-02" db="EMBL/GenBank/DDBJ databases">
        <title>Glaciihabitans arcticus sp. nov., a psychrotolerant bacterium isolated from polar soil.</title>
        <authorList>
            <person name="Dahal R.H."/>
        </authorList>
    </citation>
    <scope>NUCLEOTIDE SEQUENCE [LARGE SCALE GENOMIC DNA]</scope>
    <source>
        <strain evidence="7">RP-3-7</strain>
    </source>
</reference>
<accession>A0A4Q9GRM5</accession>
<protein>
    <recommendedName>
        <fullName evidence="5">Histidine kinase/HSP90-like ATPase domain-containing protein</fullName>
    </recommendedName>
</protein>
<dbReference type="InterPro" id="IPR036890">
    <property type="entry name" value="HATPase_C_sf"/>
</dbReference>
<comment type="caution">
    <text evidence="6">The sequence shown here is derived from an EMBL/GenBank/DDBJ whole genome shotgun (WGS) entry which is preliminary data.</text>
</comment>
<dbReference type="AlphaFoldDB" id="A0A4Q9GRM5"/>
<name>A0A4Q9GRM5_9MICO</name>
<keyword evidence="4" id="KW-1133">Transmembrane helix</keyword>
<evidence type="ECO:0000259" key="5">
    <source>
        <dbReference type="Pfam" id="PF02518"/>
    </source>
</evidence>
<feature type="domain" description="Histidine kinase/HSP90-like ATPase" evidence="5">
    <location>
        <begin position="298"/>
        <end position="387"/>
    </location>
</feature>
<evidence type="ECO:0000256" key="3">
    <source>
        <dbReference type="ARBA" id="ARBA00023012"/>
    </source>
</evidence>
<keyword evidence="4" id="KW-0812">Transmembrane</keyword>
<dbReference type="RefSeq" id="WP_130983015.1">
    <property type="nucleotide sequence ID" value="NZ_SISG01000002.1"/>
</dbReference>
<keyword evidence="7" id="KW-1185">Reference proteome</keyword>
<evidence type="ECO:0000313" key="7">
    <source>
        <dbReference type="Proteomes" id="UP000294194"/>
    </source>
</evidence>
<dbReference type="InterPro" id="IPR003594">
    <property type="entry name" value="HATPase_dom"/>
</dbReference>
<dbReference type="SUPFAM" id="SSF55874">
    <property type="entry name" value="ATPase domain of HSP90 chaperone/DNA topoisomerase II/histidine kinase"/>
    <property type="match status" value="1"/>
</dbReference>
<gene>
    <name evidence="6" type="ORF">EYE40_14655</name>
</gene>
<keyword evidence="2" id="KW-0418">Kinase</keyword>
<feature type="transmembrane region" description="Helical" evidence="4">
    <location>
        <begin position="107"/>
        <end position="124"/>
    </location>
</feature>
<dbReference type="Gene3D" id="3.30.565.10">
    <property type="entry name" value="Histidine kinase-like ATPase, C-terminal domain"/>
    <property type="match status" value="1"/>
</dbReference>
<dbReference type="Proteomes" id="UP000294194">
    <property type="component" value="Unassembled WGS sequence"/>
</dbReference>
<dbReference type="PANTHER" id="PTHR24421:SF61">
    <property type="entry name" value="OXYGEN SENSOR HISTIDINE KINASE NREB"/>
    <property type="match status" value="1"/>
</dbReference>
<evidence type="ECO:0000256" key="1">
    <source>
        <dbReference type="ARBA" id="ARBA00022679"/>
    </source>
</evidence>
<evidence type="ECO:0000256" key="2">
    <source>
        <dbReference type="ARBA" id="ARBA00022777"/>
    </source>
</evidence>
<feature type="transmembrane region" description="Helical" evidence="4">
    <location>
        <begin position="47"/>
        <end position="66"/>
    </location>
</feature>
<dbReference type="PANTHER" id="PTHR24421">
    <property type="entry name" value="NITRATE/NITRITE SENSOR PROTEIN NARX-RELATED"/>
    <property type="match status" value="1"/>
</dbReference>
<keyword evidence="3" id="KW-0902">Two-component regulatory system</keyword>
<feature type="transmembrane region" description="Helical" evidence="4">
    <location>
        <begin position="21"/>
        <end position="41"/>
    </location>
</feature>
<dbReference type="EMBL" id="SISG01000002">
    <property type="protein sequence ID" value="TBN55444.1"/>
    <property type="molecule type" value="Genomic_DNA"/>
</dbReference>
<organism evidence="6 7">
    <name type="scientific">Glaciihabitans arcticus</name>
    <dbReference type="NCBI Taxonomy" id="2668039"/>
    <lineage>
        <taxon>Bacteria</taxon>
        <taxon>Bacillati</taxon>
        <taxon>Actinomycetota</taxon>
        <taxon>Actinomycetes</taxon>
        <taxon>Micrococcales</taxon>
        <taxon>Microbacteriaceae</taxon>
        <taxon>Glaciihabitans</taxon>
    </lineage>
</organism>